<evidence type="ECO:0000313" key="3">
    <source>
        <dbReference type="Proteomes" id="UP000615760"/>
    </source>
</evidence>
<dbReference type="InterPro" id="IPR016181">
    <property type="entry name" value="Acyl_CoA_acyltransferase"/>
</dbReference>
<dbReference type="EMBL" id="BMJE01000006">
    <property type="protein sequence ID" value="GGB82429.1"/>
    <property type="molecule type" value="Genomic_DNA"/>
</dbReference>
<dbReference type="Gene3D" id="3.40.630.30">
    <property type="match status" value="1"/>
</dbReference>
<feature type="domain" description="N-acetyltransferase" evidence="1">
    <location>
        <begin position="3"/>
        <end position="155"/>
    </location>
</feature>
<dbReference type="PANTHER" id="PTHR43451">
    <property type="entry name" value="ACETYLTRANSFERASE (GNAT) FAMILY PROTEIN"/>
    <property type="match status" value="1"/>
</dbReference>
<dbReference type="CDD" id="cd04301">
    <property type="entry name" value="NAT_SF"/>
    <property type="match status" value="1"/>
</dbReference>
<dbReference type="InterPro" id="IPR000182">
    <property type="entry name" value="GNAT_dom"/>
</dbReference>
<accession>A0ABQ1K1M9</accession>
<dbReference type="PANTHER" id="PTHR43451:SF1">
    <property type="entry name" value="ACETYLTRANSFERASE"/>
    <property type="match status" value="1"/>
</dbReference>
<proteinExistence type="predicted"/>
<dbReference type="InterPro" id="IPR052564">
    <property type="entry name" value="N-acetyltrans/Recomb-assoc"/>
</dbReference>
<dbReference type="RefSeq" id="WP_188621453.1">
    <property type="nucleotide sequence ID" value="NZ_BMJE01000006.1"/>
</dbReference>
<reference evidence="3" key="1">
    <citation type="journal article" date="2019" name="Int. J. Syst. Evol. Microbiol.">
        <title>The Global Catalogue of Microorganisms (GCM) 10K type strain sequencing project: providing services to taxonomists for standard genome sequencing and annotation.</title>
        <authorList>
            <consortium name="The Broad Institute Genomics Platform"/>
            <consortium name="The Broad Institute Genome Sequencing Center for Infectious Disease"/>
            <person name="Wu L."/>
            <person name="Ma J."/>
        </authorList>
    </citation>
    <scope>NUCLEOTIDE SEQUENCE [LARGE SCALE GENOMIC DNA]</scope>
    <source>
        <strain evidence="3">CGMCC 1.15461</strain>
    </source>
</reference>
<dbReference type="Proteomes" id="UP000615760">
    <property type="component" value="Unassembled WGS sequence"/>
</dbReference>
<organism evidence="2 3">
    <name type="scientific">Flavobacterium suaedae</name>
    <dbReference type="NCBI Taxonomy" id="1767027"/>
    <lineage>
        <taxon>Bacteria</taxon>
        <taxon>Pseudomonadati</taxon>
        <taxon>Bacteroidota</taxon>
        <taxon>Flavobacteriia</taxon>
        <taxon>Flavobacteriales</taxon>
        <taxon>Flavobacteriaceae</taxon>
        <taxon>Flavobacterium</taxon>
    </lineage>
</organism>
<name>A0ABQ1K1M9_9FLAO</name>
<keyword evidence="3" id="KW-1185">Reference proteome</keyword>
<evidence type="ECO:0000313" key="2">
    <source>
        <dbReference type="EMBL" id="GGB82429.1"/>
    </source>
</evidence>
<dbReference type="Pfam" id="PF13673">
    <property type="entry name" value="Acetyltransf_10"/>
    <property type="match status" value="1"/>
</dbReference>
<gene>
    <name evidence="2" type="ORF">GCM10007424_23070</name>
</gene>
<sequence>MEIKLRYYSAADINSIIELFRGTVHAVNKKDYTEAQLNAWAPQNIPAEKWNQKLLSHYTIVAECNGQLCGFGDIDVTGYFDHLFVHKDYQGCGVATKIVTAIETRALEQDNKRITVNVSITAKTFFLKQGYSIIKEQSVVHNGETFTNYAMEKLI</sequence>
<comment type="caution">
    <text evidence="2">The sequence shown here is derived from an EMBL/GenBank/DDBJ whole genome shotgun (WGS) entry which is preliminary data.</text>
</comment>
<dbReference type="PROSITE" id="PS51186">
    <property type="entry name" value="GNAT"/>
    <property type="match status" value="1"/>
</dbReference>
<evidence type="ECO:0000259" key="1">
    <source>
        <dbReference type="PROSITE" id="PS51186"/>
    </source>
</evidence>
<dbReference type="SUPFAM" id="SSF55729">
    <property type="entry name" value="Acyl-CoA N-acyltransferases (Nat)"/>
    <property type="match status" value="1"/>
</dbReference>
<protein>
    <submittedName>
        <fullName evidence="2">Acetyltransferase</fullName>
    </submittedName>
</protein>